<keyword evidence="8 12" id="KW-0067">ATP-binding</keyword>
<feature type="domain" description="POLO box" evidence="17">
    <location>
        <begin position="380"/>
        <end position="458"/>
    </location>
</feature>
<dbReference type="PROSITE" id="PS00107">
    <property type="entry name" value="PROTEIN_KINASE_ATP"/>
    <property type="match status" value="1"/>
</dbReference>
<dbReference type="GO" id="GO:0005975">
    <property type="term" value="P:carbohydrate metabolic process"/>
    <property type="evidence" value="ECO:0007669"/>
    <property type="project" value="InterPro"/>
</dbReference>
<evidence type="ECO:0000256" key="11">
    <source>
        <dbReference type="ARBA" id="ARBA00048347"/>
    </source>
</evidence>
<evidence type="ECO:0000256" key="14">
    <source>
        <dbReference type="RuleBase" id="RU361168"/>
    </source>
</evidence>
<evidence type="ECO:0000256" key="8">
    <source>
        <dbReference type="ARBA" id="ARBA00022840"/>
    </source>
</evidence>
<dbReference type="GO" id="GO:0004674">
    <property type="term" value="F:protein serine/threonine kinase activity"/>
    <property type="evidence" value="ECO:0007669"/>
    <property type="project" value="UniProtKB-KW"/>
</dbReference>
<evidence type="ECO:0000256" key="2">
    <source>
        <dbReference type="ARBA" id="ARBA00022527"/>
    </source>
</evidence>
<keyword evidence="4" id="KW-0677">Repeat</keyword>
<dbReference type="GO" id="GO:0007052">
    <property type="term" value="P:mitotic spindle organization"/>
    <property type="evidence" value="ECO:0007669"/>
    <property type="project" value="TreeGrafter"/>
</dbReference>
<comment type="catalytic activity">
    <reaction evidence="11">
        <text>L-seryl-[protein] + ATP = O-phospho-L-seryl-[protein] + ADP + H(+)</text>
        <dbReference type="Rhea" id="RHEA:17989"/>
        <dbReference type="Rhea" id="RHEA-COMP:9863"/>
        <dbReference type="Rhea" id="RHEA-COMP:11604"/>
        <dbReference type="ChEBI" id="CHEBI:15378"/>
        <dbReference type="ChEBI" id="CHEBI:29999"/>
        <dbReference type="ChEBI" id="CHEBI:30616"/>
        <dbReference type="ChEBI" id="CHEBI:83421"/>
        <dbReference type="ChEBI" id="CHEBI:456216"/>
        <dbReference type="EC" id="2.7.11.21"/>
    </reaction>
</comment>
<comment type="caution">
    <text evidence="18">The sequence shown here is derived from an EMBL/GenBank/DDBJ whole genome shotgun (WGS) entry which is preliminary data.</text>
</comment>
<evidence type="ECO:0000256" key="5">
    <source>
        <dbReference type="ARBA" id="ARBA00022741"/>
    </source>
</evidence>
<comment type="similarity">
    <text evidence="1 14">Belongs to the glycosyl hydrolase 27 family.</text>
</comment>
<protein>
    <recommendedName>
        <fullName evidence="13 14">Multifunctional fusion protein</fullName>
    </recommendedName>
    <domain>
        <recommendedName>
            <fullName evidence="13">Serine/threonine-protein kinase PLK</fullName>
            <ecNumber evidence="13">2.7.11.21</ecNumber>
        </recommendedName>
        <alternativeName>
            <fullName evidence="13">Polo-like kinase</fullName>
        </alternativeName>
    </domain>
    <domain>
        <recommendedName>
            <fullName evidence="14">Alpha-galactosidase</fullName>
            <ecNumber evidence="14">3.2.1.-</ecNumber>
        </recommendedName>
    </domain>
</protein>
<feature type="compositionally biased region" description="Basic and acidic residues" evidence="15">
    <location>
        <begin position="18"/>
        <end position="31"/>
    </location>
</feature>
<dbReference type="EC" id="3.2.1.-" evidence="14"/>
<dbReference type="Gene3D" id="3.20.20.70">
    <property type="entry name" value="Aldolase class I"/>
    <property type="match status" value="2"/>
</dbReference>
<feature type="region of interest" description="Disordered" evidence="15">
    <location>
        <begin position="1"/>
        <end position="35"/>
    </location>
</feature>
<keyword evidence="2 13" id="KW-0723">Serine/threonine-protein kinase</keyword>
<dbReference type="GO" id="GO:0000776">
    <property type="term" value="C:kinetochore"/>
    <property type="evidence" value="ECO:0007669"/>
    <property type="project" value="TreeGrafter"/>
</dbReference>
<evidence type="ECO:0000259" key="16">
    <source>
        <dbReference type="PROSITE" id="PS50011"/>
    </source>
</evidence>
<evidence type="ECO:0000256" key="9">
    <source>
        <dbReference type="ARBA" id="ARBA00023295"/>
    </source>
</evidence>
<evidence type="ECO:0000313" key="18">
    <source>
        <dbReference type="EMBL" id="CAD5114200.1"/>
    </source>
</evidence>
<dbReference type="SUPFAM" id="SSF51011">
    <property type="entry name" value="Glycosyl hydrolase domain"/>
    <property type="match status" value="1"/>
</dbReference>
<dbReference type="SUPFAM" id="SSF82615">
    <property type="entry name" value="Polo-box domain"/>
    <property type="match status" value="2"/>
</dbReference>
<reference evidence="18 19" key="1">
    <citation type="submission" date="2020-08" db="EMBL/GenBank/DDBJ databases">
        <authorList>
            <person name="Hejnol A."/>
        </authorList>
    </citation>
    <scope>NUCLEOTIDE SEQUENCE [LARGE SCALE GENOMIC DNA]</scope>
</reference>
<evidence type="ECO:0000256" key="7">
    <source>
        <dbReference type="ARBA" id="ARBA00022801"/>
    </source>
</evidence>
<keyword evidence="9 14" id="KW-0326">Glycosidase</keyword>
<dbReference type="CDD" id="cd14792">
    <property type="entry name" value="GH27"/>
    <property type="match status" value="1"/>
</dbReference>
<dbReference type="FunFam" id="3.30.200.20:FF:000042">
    <property type="entry name" value="Aurora kinase A"/>
    <property type="match status" value="1"/>
</dbReference>
<comment type="catalytic activity">
    <reaction evidence="10 13">
        <text>L-threonyl-[protein] + ATP = O-phospho-L-threonyl-[protein] + ADP + H(+)</text>
        <dbReference type="Rhea" id="RHEA:46608"/>
        <dbReference type="Rhea" id="RHEA-COMP:11060"/>
        <dbReference type="Rhea" id="RHEA-COMP:11605"/>
        <dbReference type="ChEBI" id="CHEBI:15378"/>
        <dbReference type="ChEBI" id="CHEBI:30013"/>
        <dbReference type="ChEBI" id="CHEBI:30616"/>
        <dbReference type="ChEBI" id="CHEBI:61977"/>
        <dbReference type="ChEBI" id="CHEBI:456216"/>
        <dbReference type="EC" id="2.7.11.21"/>
    </reaction>
</comment>
<evidence type="ECO:0000256" key="10">
    <source>
        <dbReference type="ARBA" id="ARBA00047802"/>
    </source>
</evidence>
<evidence type="ECO:0000256" key="4">
    <source>
        <dbReference type="ARBA" id="ARBA00022737"/>
    </source>
</evidence>
<keyword evidence="7 14" id="KW-0378">Hydrolase</keyword>
<comment type="subunit">
    <text evidence="14">Homodimer.</text>
</comment>
<dbReference type="SUPFAM" id="SSF51445">
    <property type="entry name" value="(Trans)glycosidases"/>
    <property type="match status" value="2"/>
</dbReference>
<dbReference type="InterPro" id="IPR013780">
    <property type="entry name" value="Glyco_hydro_b"/>
</dbReference>
<dbReference type="PANTHER" id="PTHR24345:SF0">
    <property type="entry name" value="CELL CYCLE SERINE_THREONINE-PROTEIN KINASE CDC5_MSD2"/>
    <property type="match status" value="1"/>
</dbReference>
<organism evidence="18 19">
    <name type="scientific">Dimorphilus gyrociliatus</name>
    <dbReference type="NCBI Taxonomy" id="2664684"/>
    <lineage>
        <taxon>Eukaryota</taxon>
        <taxon>Metazoa</taxon>
        <taxon>Spiralia</taxon>
        <taxon>Lophotrochozoa</taxon>
        <taxon>Annelida</taxon>
        <taxon>Polychaeta</taxon>
        <taxon>Polychaeta incertae sedis</taxon>
        <taxon>Dinophilidae</taxon>
        <taxon>Dimorphilus</taxon>
    </lineage>
</organism>
<keyword evidence="3 13" id="KW-0808">Transferase</keyword>
<dbReference type="SMART" id="SM00220">
    <property type="entry name" value="S_TKc"/>
    <property type="match status" value="1"/>
</dbReference>
<dbReference type="CDD" id="cd13118">
    <property type="entry name" value="POLO_box_1"/>
    <property type="match status" value="1"/>
</dbReference>
<dbReference type="PROSITE" id="PS00108">
    <property type="entry name" value="PROTEIN_KINASE_ST"/>
    <property type="match status" value="1"/>
</dbReference>
<keyword evidence="19" id="KW-1185">Reference proteome</keyword>
<dbReference type="InterPro" id="IPR000719">
    <property type="entry name" value="Prot_kinase_dom"/>
</dbReference>
<evidence type="ECO:0000256" key="13">
    <source>
        <dbReference type="RuleBase" id="RU361162"/>
    </source>
</evidence>
<dbReference type="OrthoDB" id="408964at2759"/>
<dbReference type="AlphaFoldDB" id="A0A7I8VE16"/>
<evidence type="ECO:0000259" key="17">
    <source>
        <dbReference type="PROSITE" id="PS50078"/>
    </source>
</evidence>
<evidence type="ECO:0000256" key="3">
    <source>
        <dbReference type="ARBA" id="ARBA00022679"/>
    </source>
</evidence>
<sequence length="1028" mass="118440">MINRISSKENIPCGNDKPQAEVPEKRFKSDSGNDVPRTFKNLKKDKIYKRGNFLGKGGFARCYEATPVLNGQVSAQTLAIKVVRLDRLAKKFHRQKMYQEIEIHSKLSHPNIIGFYESFSDSLNVYIVLELCKRRSLMELQKRRITVTEPETRYFSYQIAQGLTYLHGQGIIHRDLKLGNILLNENLEVKIGDFGLATHSCPGQMRKSLCGTPNYIAPEILNRQGHDFKVDSWSLGCVIYTLLFGKPPFERSSLKETYESIQDHRYSFPDRPQVGGNTRRLINQLLLMDPLQRLDINGVLCHTFYTSGYHPSSLPDSCLTIEPRFDQIQSEDVKLAGNIYSKTIDYLSELFVLLNKAKKSPVLEGTCEELQSPEDAPIFWLAKWVDYTDKYGFGAMLCDGSVCIKFNDSTRLITTRNCRNLQYVDANNKEELYTINNFPQKLNKKVVLAKYFKRYMEFNLKSSGPRRENSEASQLSRLPSVKMWFRTRRTTVFYLSNHTFQANFNETHDKVILCPLLQSITIIDQANLAETYKLSTIIDNGCCTRVLELIRHCVPLLEQFLNMKSRSIFGLDNGLARTPPMGWISWERFRCNIDCTDDPNNCISENLYMEMADVLSTEGYSKVGYEYVNIDDCWLEKKRDDDGRLVADRKRFPRGIRFLADYMHSRQLKLGIYEDFGVKTCAGYPGSEYFLQMDAQTFADWKVDMLKLDGCNSLPQQMDDGYPPINLFLNKTKRPILLSVEYPFYQLAVLTKPNYPLLIRKANLARNFFDIDDSWDSVKSIIDYYASDIYNASKYAQPGFFNDPDQPNYKRIAKYCNIWRNYNDVADSWRSILSIIEFYGKNKGNFSQIAKPGSFNDPDMLILGNFGLSYDQERVQMAMWCIMASPLFISADLRKIRASSKELLLNKYAISINQDPLGIQGTLVEKVQSCKKYRIRNKMLIFQRGDIQIWQKELQTKGSFAFVYLKTGDDGIPSRVSFKMSKMGALEDVLYMVYEVFENKFIGLWKGSESFEAVVNPTGVFFGKAFPA</sequence>
<dbReference type="Pfam" id="PF16499">
    <property type="entry name" value="Melibiase_2"/>
    <property type="match status" value="1"/>
</dbReference>
<comment type="similarity">
    <text evidence="13">Belongs to the protein kinase superfamily. Ser/Thr protein kinase family. CDC5/Polo subfamily.</text>
</comment>
<gene>
    <name evidence="18" type="ORF">DGYR_LOCUS3071</name>
</gene>
<evidence type="ECO:0000256" key="6">
    <source>
        <dbReference type="ARBA" id="ARBA00022777"/>
    </source>
</evidence>
<dbReference type="GO" id="GO:0005634">
    <property type="term" value="C:nucleus"/>
    <property type="evidence" value="ECO:0007669"/>
    <property type="project" value="TreeGrafter"/>
</dbReference>
<keyword evidence="14" id="KW-1015">Disulfide bond</keyword>
<feature type="domain" description="POLO box" evidence="17">
    <location>
        <begin position="480"/>
        <end position="566"/>
    </location>
</feature>
<dbReference type="GO" id="GO:0000922">
    <property type="term" value="C:spindle pole"/>
    <property type="evidence" value="ECO:0007669"/>
    <property type="project" value="TreeGrafter"/>
</dbReference>
<dbReference type="PROSITE" id="PS50011">
    <property type="entry name" value="PROTEIN_KINASE_DOM"/>
    <property type="match status" value="1"/>
</dbReference>
<dbReference type="InterPro" id="IPR017441">
    <property type="entry name" value="Protein_kinase_ATP_BS"/>
</dbReference>
<accession>A0A7I8VE16</accession>
<evidence type="ECO:0000256" key="1">
    <source>
        <dbReference type="ARBA" id="ARBA00009743"/>
    </source>
</evidence>
<dbReference type="GO" id="GO:0004553">
    <property type="term" value="F:hydrolase activity, hydrolyzing O-glycosyl compounds"/>
    <property type="evidence" value="ECO:0007669"/>
    <property type="project" value="InterPro"/>
</dbReference>
<dbReference type="InterPro" id="IPR008271">
    <property type="entry name" value="Ser/Thr_kinase_AS"/>
</dbReference>
<feature type="domain" description="Protein kinase" evidence="16">
    <location>
        <begin position="48"/>
        <end position="305"/>
    </location>
</feature>
<proteinExistence type="inferred from homology"/>
<dbReference type="InterPro" id="IPR000959">
    <property type="entry name" value="POLO_box_dom"/>
</dbReference>
<dbReference type="Gene3D" id="1.10.510.10">
    <property type="entry name" value="Transferase(Phosphotransferase) domain 1"/>
    <property type="match status" value="1"/>
</dbReference>
<dbReference type="Pfam" id="PF00659">
    <property type="entry name" value="POLO_box"/>
    <property type="match status" value="2"/>
</dbReference>
<dbReference type="Gene3D" id="3.30.1120.30">
    <property type="entry name" value="POLO box domain"/>
    <property type="match status" value="2"/>
</dbReference>
<name>A0A7I8VE16_9ANNE</name>
<dbReference type="EC" id="2.7.11.21" evidence="13"/>
<dbReference type="Proteomes" id="UP000549394">
    <property type="component" value="Unassembled WGS sequence"/>
</dbReference>
<dbReference type="CDD" id="cd13117">
    <property type="entry name" value="POLO_box_2"/>
    <property type="match status" value="1"/>
</dbReference>
<evidence type="ECO:0000256" key="15">
    <source>
        <dbReference type="SAM" id="MobiDB-lite"/>
    </source>
</evidence>
<dbReference type="PANTHER" id="PTHR24345">
    <property type="entry name" value="SERINE/THREONINE-PROTEIN KINASE PLK"/>
    <property type="match status" value="1"/>
</dbReference>
<dbReference type="InterPro" id="IPR033695">
    <property type="entry name" value="POLO_box_2"/>
</dbReference>
<feature type="binding site" evidence="12">
    <location>
        <position position="81"/>
    </location>
    <ligand>
        <name>ATP</name>
        <dbReference type="ChEBI" id="CHEBI:30616"/>
    </ligand>
</feature>
<dbReference type="GO" id="GO:0005737">
    <property type="term" value="C:cytoplasm"/>
    <property type="evidence" value="ECO:0007669"/>
    <property type="project" value="TreeGrafter"/>
</dbReference>
<dbReference type="GO" id="GO:0005524">
    <property type="term" value="F:ATP binding"/>
    <property type="evidence" value="ECO:0007669"/>
    <property type="project" value="UniProtKB-UniRule"/>
</dbReference>
<keyword evidence="5 12" id="KW-0547">Nucleotide-binding</keyword>
<dbReference type="PROSITE" id="PS50078">
    <property type="entry name" value="POLO_BOX"/>
    <property type="match status" value="2"/>
</dbReference>
<dbReference type="SUPFAM" id="SSF56112">
    <property type="entry name" value="Protein kinase-like (PK-like)"/>
    <property type="match status" value="1"/>
</dbReference>
<dbReference type="FunFam" id="1.10.510.10:FF:000571">
    <property type="entry name" value="Maternal embryonic leucine zipper kinase"/>
    <property type="match status" value="1"/>
</dbReference>
<dbReference type="Gene3D" id="2.60.40.1180">
    <property type="entry name" value="Golgi alpha-mannosidase II"/>
    <property type="match status" value="1"/>
</dbReference>
<dbReference type="InterPro" id="IPR036947">
    <property type="entry name" value="POLO_box_dom_sf"/>
</dbReference>
<evidence type="ECO:0000256" key="12">
    <source>
        <dbReference type="PROSITE-ProRule" id="PRU10141"/>
    </source>
</evidence>
<dbReference type="InterPro" id="IPR017853">
    <property type="entry name" value="GH"/>
</dbReference>
<dbReference type="PRINTS" id="PR00740">
    <property type="entry name" value="GLHYDRLASE27"/>
</dbReference>
<keyword evidence="6 13" id="KW-0418">Kinase</keyword>
<dbReference type="EMBL" id="CAJFCJ010000005">
    <property type="protein sequence ID" value="CAD5114200.1"/>
    <property type="molecule type" value="Genomic_DNA"/>
</dbReference>
<dbReference type="InterPro" id="IPR013785">
    <property type="entry name" value="Aldolase_TIM"/>
</dbReference>
<dbReference type="InterPro" id="IPR033701">
    <property type="entry name" value="POLO_box_1"/>
</dbReference>
<evidence type="ECO:0000313" key="19">
    <source>
        <dbReference type="Proteomes" id="UP000549394"/>
    </source>
</evidence>
<dbReference type="InterPro" id="IPR011009">
    <property type="entry name" value="Kinase-like_dom_sf"/>
</dbReference>
<dbReference type="Pfam" id="PF00069">
    <property type="entry name" value="Pkinase"/>
    <property type="match status" value="1"/>
</dbReference>
<dbReference type="Gene3D" id="3.30.200.20">
    <property type="entry name" value="Phosphorylase Kinase, domain 1"/>
    <property type="match status" value="1"/>
</dbReference>
<dbReference type="InterPro" id="IPR000111">
    <property type="entry name" value="Glyco_hydro_27/36_CS"/>
</dbReference>
<dbReference type="InterPro" id="IPR002241">
    <property type="entry name" value="Glyco_hydro_27"/>
</dbReference>
<dbReference type="PROSITE" id="PS00512">
    <property type="entry name" value="ALPHA_GALACTOSIDASE"/>
    <property type="match status" value="1"/>
</dbReference>